<dbReference type="Proteomes" id="UP000826234">
    <property type="component" value="Unassembled WGS sequence"/>
</dbReference>
<feature type="chain" id="PRO_5046496560" evidence="1">
    <location>
        <begin position="19"/>
        <end position="208"/>
    </location>
</feature>
<evidence type="ECO:0000313" key="3">
    <source>
        <dbReference type="Proteomes" id="UP000826234"/>
    </source>
</evidence>
<sequence>MALLEFLLLLFIFHMGISTGYTLPGVPLELESPSSISLPSLSSLDSARSASFLDDELAILPEEDFSLAKADTSTIASSAGRMEAYSGTAIQDPTKGRAENGKEAETLAAPLLSGQVPYSQAVQPRQCNIQTGSMIQPPTGIQEPPGILSLQYLEQSSISSISLNQMVKDLQLHIVQSLAMADGVLRAKYPMCHSRSSCSLGCPHPRSL</sequence>
<gene>
    <name evidence="2" type="ORF">JD844_002295</name>
</gene>
<comment type="caution">
    <text evidence="2">The sequence shown here is derived from an EMBL/GenBank/DDBJ whole genome shotgun (WGS) entry which is preliminary data.</text>
</comment>
<proteinExistence type="predicted"/>
<protein>
    <submittedName>
        <fullName evidence="2">Uncharacterized protein</fullName>
    </submittedName>
</protein>
<keyword evidence="1" id="KW-0732">Signal</keyword>
<organism evidence="2 3">
    <name type="scientific">Phrynosoma platyrhinos</name>
    <name type="common">Desert horned lizard</name>
    <dbReference type="NCBI Taxonomy" id="52577"/>
    <lineage>
        <taxon>Eukaryota</taxon>
        <taxon>Metazoa</taxon>
        <taxon>Chordata</taxon>
        <taxon>Craniata</taxon>
        <taxon>Vertebrata</taxon>
        <taxon>Euteleostomi</taxon>
        <taxon>Lepidosauria</taxon>
        <taxon>Squamata</taxon>
        <taxon>Bifurcata</taxon>
        <taxon>Unidentata</taxon>
        <taxon>Episquamata</taxon>
        <taxon>Toxicofera</taxon>
        <taxon>Iguania</taxon>
        <taxon>Phrynosomatidae</taxon>
        <taxon>Phrynosomatinae</taxon>
        <taxon>Phrynosoma</taxon>
    </lineage>
</organism>
<accession>A0ABQ7TBT7</accession>
<dbReference type="EMBL" id="JAIPUX010000521">
    <property type="protein sequence ID" value="KAH0626966.1"/>
    <property type="molecule type" value="Genomic_DNA"/>
</dbReference>
<feature type="signal peptide" evidence="1">
    <location>
        <begin position="1"/>
        <end position="18"/>
    </location>
</feature>
<evidence type="ECO:0000313" key="2">
    <source>
        <dbReference type="EMBL" id="KAH0626966.1"/>
    </source>
</evidence>
<evidence type="ECO:0000256" key="1">
    <source>
        <dbReference type="SAM" id="SignalP"/>
    </source>
</evidence>
<keyword evidence="3" id="KW-1185">Reference proteome</keyword>
<name>A0ABQ7TBT7_PHRPL</name>
<reference evidence="2 3" key="1">
    <citation type="journal article" date="2022" name="Gigascience">
        <title>A chromosome-level genome assembly and annotation of the desert horned lizard, Phrynosoma platyrhinos, provides insight into chromosomal rearrangements among reptiles.</title>
        <authorList>
            <person name="Koochekian N."/>
            <person name="Ascanio A."/>
            <person name="Farleigh K."/>
            <person name="Card D.C."/>
            <person name="Schield D.R."/>
            <person name="Castoe T.A."/>
            <person name="Jezkova T."/>
        </authorList>
    </citation>
    <scope>NUCLEOTIDE SEQUENCE [LARGE SCALE GENOMIC DNA]</scope>
    <source>
        <strain evidence="2">NK-2021</strain>
    </source>
</reference>